<gene>
    <name evidence="2" type="ORF">ABL_05079</name>
</gene>
<comment type="caution">
    <text evidence="2">The sequence shown here is derived from an EMBL/GenBank/DDBJ whole genome shotgun (WGS) entry which is preliminary data.</text>
</comment>
<organism evidence="2 3">
    <name type="scientific">Aspergillus niger</name>
    <dbReference type="NCBI Taxonomy" id="5061"/>
    <lineage>
        <taxon>Eukaryota</taxon>
        <taxon>Fungi</taxon>
        <taxon>Dikarya</taxon>
        <taxon>Ascomycota</taxon>
        <taxon>Pezizomycotina</taxon>
        <taxon>Eurotiomycetes</taxon>
        <taxon>Eurotiomycetidae</taxon>
        <taxon>Eurotiales</taxon>
        <taxon>Aspergillaceae</taxon>
        <taxon>Aspergillus</taxon>
        <taxon>Aspergillus subgen. Circumdati</taxon>
    </lineage>
</organism>
<evidence type="ECO:0000256" key="1">
    <source>
        <dbReference type="SAM" id="MobiDB-lite"/>
    </source>
</evidence>
<dbReference type="EMBL" id="BCMY01000007">
    <property type="protein sequence ID" value="GAQ42418.1"/>
    <property type="molecule type" value="Genomic_DNA"/>
</dbReference>
<dbReference type="AlphaFoldDB" id="A0A100IJJ8"/>
<dbReference type="Proteomes" id="UP000068243">
    <property type="component" value="Unassembled WGS sequence"/>
</dbReference>
<reference evidence="3" key="1">
    <citation type="journal article" date="2016" name="Genome Announc.">
        <title>Draft genome sequence of Aspergillus niger strain An76.</title>
        <authorList>
            <person name="Gong W."/>
            <person name="Cheng Z."/>
            <person name="Zhang H."/>
            <person name="Liu L."/>
            <person name="Gao P."/>
            <person name="Wang L."/>
        </authorList>
    </citation>
    <scope>NUCLEOTIDE SEQUENCE [LARGE SCALE GENOMIC DNA]</scope>
    <source>
        <strain evidence="3">An76</strain>
    </source>
</reference>
<dbReference type="VEuPathDB" id="FungiDB:An11g06070"/>
<dbReference type="VEuPathDB" id="FungiDB:M747DRAFT_340554"/>
<name>A0A100IJJ8_ASPNG</name>
<accession>A0A100IJJ8</accession>
<dbReference type="OrthoDB" id="4240863at2759"/>
<sequence length="103" mass="11723">MSKTFSTDLYGDHRGRHPSMGDLKNRLTVQVKDKLADEVAADPRTAYINYEGRIRNVKEHGKLYENPSHEELTFGPDGSDTGRHGWHGWTTAHLRVTFDAEDI</sequence>
<evidence type="ECO:0000313" key="2">
    <source>
        <dbReference type="EMBL" id="GAQ42418.1"/>
    </source>
</evidence>
<evidence type="ECO:0000313" key="3">
    <source>
        <dbReference type="Proteomes" id="UP000068243"/>
    </source>
</evidence>
<proteinExistence type="predicted"/>
<dbReference type="OMA" id="HEELTFG"/>
<protein>
    <submittedName>
        <fullName evidence="2">Similar to An11g06070</fullName>
    </submittedName>
</protein>
<feature type="region of interest" description="Disordered" evidence="1">
    <location>
        <begin position="1"/>
        <end position="25"/>
    </location>
</feature>